<reference evidence="1 2" key="1">
    <citation type="journal article" date="2014" name="Int. J. Syst. Evol. Microbiol.">
        <title>Complete genome sequence of Corynebacterium casei LMG S-19264T (=DSM 44701T), isolated from a smear-ripened cheese.</title>
        <authorList>
            <consortium name="US DOE Joint Genome Institute (JGI-PGF)"/>
            <person name="Walter F."/>
            <person name="Albersmeier A."/>
            <person name="Kalinowski J."/>
            <person name="Ruckert C."/>
        </authorList>
    </citation>
    <scope>NUCLEOTIDE SEQUENCE [LARGE SCALE GENOMIC DNA]</scope>
    <source>
        <strain evidence="1 2">CGMCC 1.15286</strain>
    </source>
</reference>
<evidence type="ECO:0000313" key="2">
    <source>
        <dbReference type="Proteomes" id="UP000600247"/>
    </source>
</evidence>
<protein>
    <recommendedName>
        <fullName evidence="3">RiboL-PSP-HEPN domain-containing protein</fullName>
    </recommendedName>
</protein>
<proteinExistence type="predicted"/>
<dbReference type="EMBL" id="BMHY01000010">
    <property type="protein sequence ID" value="GGG82120.1"/>
    <property type="molecule type" value="Genomic_DNA"/>
</dbReference>
<accession>A0A917M770</accession>
<sequence length="274" mass="32410">MENNFEETPIQELPIRRFYFSVTLMLSQMQHNKRGQELFSGLYTCINSYHDESLALLRATTKLFKTSLEQEQKFKTSYLKERSEIDKLLIDEDDEEKKEHLKIIVSRNLEAKRHFYENLDLEQNVFSLGTIVQFLSSFESTLHSFYKKIIEIDTHLPKIEDVCKRDKGIIKYLKYFEKALTTNPNSVLIGTPDFQKVHQWIDFRNNIVHNNNLSTEELKNVINQRKLSIRYRRGKFIFNESNIRDIADICGVTLDKLVEEVLRPYFKQSGALVE</sequence>
<comment type="caution">
    <text evidence="1">The sequence shown here is derived from an EMBL/GenBank/DDBJ whole genome shotgun (WGS) entry which is preliminary data.</text>
</comment>
<dbReference type="RefSeq" id="WP_188891500.1">
    <property type="nucleotide sequence ID" value="NZ_BMHY01000010.1"/>
</dbReference>
<gene>
    <name evidence="1" type="ORF">GCM10010918_44330</name>
</gene>
<evidence type="ECO:0008006" key="3">
    <source>
        <dbReference type="Google" id="ProtNLM"/>
    </source>
</evidence>
<organism evidence="1 2">
    <name type="scientific">Paenibacillus radicis</name>
    <name type="common">ex Gao et al. 2016</name>
    <dbReference type="NCBI Taxonomy" id="1737354"/>
    <lineage>
        <taxon>Bacteria</taxon>
        <taxon>Bacillati</taxon>
        <taxon>Bacillota</taxon>
        <taxon>Bacilli</taxon>
        <taxon>Bacillales</taxon>
        <taxon>Paenibacillaceae</taxon>
        <taxon>Paenibacillus</taxon>
    </lineage>
</organism>
<keyword evidence="2" id="KW-1185">Reference proteome</keyword>
<name>A0A917M770_9BACL</name>
<dbReference type="Proteomes" id="UP000600247">
    <property type="component" value="Unassembled WGS sequence"/>
</dbReference>
<dbReference type="AlphaFoldDB" id="A0A917M770"/>
<evidence type="ECO:0000313" key="1">
    <source>
        <dbReference type="EMBL" id="GGG82120.1"/>
    </source>
</evidence>